<evidence type="ECO:0000313" key="2">
    <source>
        <dbReference type="Proteomes" id="UP000010321"/>
    </source>
</evidence>
<evidence type="ECO:0000313" key="1">
    <source>
        <dbReference type="EMBL" id="EGF50908.1"/>
    </source>
</evidence>
<keyword evidence="2" id="KW-1185">Reference proteome</keyword>
<protein>
    <submittedName>
        <fullName evidence="1">Uncharacterized protein</fullName>
    </submittedName>
</protein>
<name>A0ABP2KQE4_9BACE</name>
<organism evidence="1 2">
    <name type="scientific">Bacteroides clarus YIT 12056</name>
    <dbReference type="NCBI Taxonomy" id="762984"/>
    <lineage>
        <taxon>Bacteria</taxon>
        <taxon>Pseudomonadati</taxon>
        <taxon>Bacteroidota</taxon>
        <taxon>Bacteroidia</taxon>
        <taxon>Bacteroidales</taxon>
        <taxon>Bacteroidaceae</taxon>
        <taxon>Bacteroides</taxon>
    </lineage>
</organism>
<sequence length="43" mass="4870">MAKASYGMDKSASRDKFIYPVRRIYLSYGTKIPALRDDSEGNP</sequence>
<reference evidence="1 2" key="1">
    <citation type="submission" date="2011-02" db="EMBL/GenBank/DDBJ databases">
        <authorList>
            <person name="Weinstock G."/>
            <person name="Sodergren E."/>
            <person name="Clifton S."/>
            <person name="Fulton L."/>
            <person name="Fulton B."/>
            <person name="Courtney L."/>
            <person name="Fronick C."/>
            <person name="Harrison M."/>
            <person name="Strong C."/>
            <person name="Farmer C."/>
            <person name="Delahaunty K."/>
            <person name="Markovic C."/>
            <person name="Hall O."/>
            <person name="Minx P."/>
            <person name="Tomlinson C."/>
            <person name="Mitreva M."/>
            <person name="Hou S."/>
            <person name="Chen J."/>
            <person name="Wollam A."/>
            <person name="Pepin K.H."/>
            <person name="Johnson M."/>
            <person name="Bhonagiri V."/>
            <person name="Zhang X."/>
            <person name="Suruliraj S."/>
            <person name="Warren W."/>
            <person name="Chinwalla A."/>
            <person name="Mardis E.R."/>
            <person name="Wilson R.K."/>
        </authorList>
    </citation>
    <scope>NUCLEOTIDE SEQUENCE [LARGE SCALE GENOMIC DNA]</scope>
    <source>
        <strain evidence="1 2">YIT 12056</strain>
    </source>
</reference>
<dbReference type="Proteomes" id="UP000010321">
    <property type="component" value="Unassembled WGS sequence"/>
</dbReference>
<proteinExistence type="predicted"/>
<accession>A0ABP2KQE4</accession>
<gene>
    <name evidence="1" type="ORF">HMPREF9445_02223</name>
</gene>
<comment type="caution">
    <text evidence="1">The sequence shown here is derived from an EMBL/GenBank/DDBJ whole genome shotgun (WGS) entry which is preliminary data.</text>
</comment>
<dbReference type="EMBL" id="AFBM01000027">
    <property type="protein sequence ID" value="EGF50908.1"/>
    <property type="molecule type" value="Genomic_DNA"/>
</dbReference>